<organism evidence="2 3">
    <name type="scientific">Aureobasidium pullulans</name>
    <name type="common">Black yeast</name>
    <name type="synonym">Pullularia pullulans</name>
    <dbReference type="NCBI Taxonomy" id="5580"/>
    <lineage>
        <taxon>Eukaryota</taxon>
        <taxon>Fungi</taxon>
        <taxon>Dikarya</taxon>
        <taxon>Ascomycota</taxon>
        <taxon>Pezizomycotina</taxon>
        <taxon>Dothideomycetes</taxon>
        <taxon>Dothideomycetidae</taxon>
        <taxon>Dothideales</taxon>
        <taxon>Saccotheciaceae</taxon>
        <taxon>Aureobasidium</taxon>
    </lineage>
</organism>
<accession>A0A4S8WZH6</accession>
<dbReference type="AlphaFoldDB" id="A0A4S8WZH6"/>
<evidence type="ECO:0000256" key="1">
    <source>
        <dbReference type="SAM" id="SignalP"/>
    </source>
</evidence>
<proteinExistence type="predicted"/>
<evidence type="ECO:0000313" key="2">
    <source>
        <dbReference type="EMBL" id="THW30475.1"/>
    </source>
</evidence>
<evidence type="ECO:0000313" key="3">
    <source>
        <dbReference type="Proteomes" id="UP000310687"/>
    </source>
</evidence>
<protein>
    <submittedName>
        <fullName evidence="2">Uncharacterized protein</fullName>
    </submittedName>
</protein>
<feature type="signal peptide" evidence="1">
    <location>
        <begin position="1"/>
        <end position="16"/>
    </location>
</feature>
<name>A0A4S8WZH6_AURPU</name>
<sequence length="197" mass="22883">MSTFLLFCLAQIPASTINTLLSTPQHNFFSLVRNLTQSSFDTPCTSPPIPSFISDISTHDQIHDFLTENSSNLPAEIEYCQYAILDDRSVSDDTIILAHSYSRLQMRDPDTMTEEEVEQWMRECEEDEEGEDDEWRAWRVRFEDAEKMATMLCFEGDFTMKLYSKEFVERYTGEDGVFGLRDAYEALMGIEMDRDEL</sequence>
<feature type="chain" id="PRO_5020717595" evidence="1">
    <location>
        <begin position="17"/>
        <end position="197"/>
    </location>
</feature>
<gene>
    <name evidence="2" type="ORF">D6D22_10675</name>
</gene>
<dbReference type="EMBL" id="QZAL01000398">
    <property type="protein sequence ID" value="THW30475.1"/>
    <property type="molecule type" value="Genomic_DNA"/>
</dbReference>
<comment type="caution">
    <text evidence="2">The sequence shown here is derived from an EMBL/GenBank/DDBJ whole genome shotgun (WGS) entry which is preliminary data.</text>
</comment>
<keyword evidence="1" id="KW-0732">Signal</keyword>
<reference evidence="2 3" key="1">
    <citation type="submission" date="2018-10" db="EMBL/GenBank/DDBJ databases">
        <title>Fifty Aureobasidium pullulans genomes reveal a recombining polyextremotolerant generalist.</title>
        <authorList>
            <person name="Gostincar C."/>
            <person name="Turk M."/>
            <person name="Zajc J."/>
            <person name="Gunde-Cimerman N."/>
        </authorList>
    </citation>
    <scope>NUCLEOTIDE SEQUENCE [LARGE SCALE GENOMIC DNA]</scope>
    <source>
        <strain evidence="2 3">EXF-11013</strain>
    </source>
</reference>
<dbReference type="Proteomes" id="UP000310687">
    <property type="component" value="Unassembled WGS sequence"/>
</dbReference>